<keyword evidence="5 6" id="KW-0472">Membrane</keyword>
<dbReference type="KEGG" id="obi:106880004"/>
<accession>A0A0L8G1F2</accession>
<evidence type="ECO:0000256" key="1">
    <source>
        <dbReference type="ARBA" id="ARBA00004141"/>
    </source>
</evidence>
<evidence type="ECO:0000256" key="3">
    <source>
        <dbReference type="ARBA" id="ARBA00022692"/>
    </source>
</evidence>
<comment type="subcellular location">
    <subcellularLocation>
        <location evidence="1">Membrane</location>
        <topology evidence="1">Multi-pass membrane protein</topology>
    </subcellularLocation>
</comment>
<dbReference type="PANTHER" id="PTHR31733">
    <property type="entry name" value="RIBONUCLEASE KAPPA"/>
    <property type="match status" value="1"/>
</dbReference>
<sequence>MFSCPVCGPKLSICGIVISVWGVVMLSLMGVFLHIRSPAFFEDLPISEWESHGYQTDYINNMYSQASVNCFIAAGLYVAVLIFSIIQQRQNARASYVLS</sequence>
<feature type="transmembrane region" description="Helical" evidence="6">
    <location>
        <begin position="66"/>
        <end position="86"/>
    </location>
</feature>
<evidence type="ECO:0000256" key="2">
    <source>
        <dbReference type="ARBA" id="ARBA00008458"/>
    </source>
</evidence>
<dbReference type="EMBL" id="KQ424814">
    <property type="protein sequence ID" value="KOF70430.1"/>
    <property type="molecule type" value="Genomic_DNA"/>
</dbReference>
<dbReference type="GO" id="GO:0004521">
    <property type="term" value="F:RNA endonuclease activity"/>
    <property type="evidence" value="ECO:0007669"/>
    <property type="project" value="InterPro"/>
</dbReference>
<evidence type="ECO:0000313" key="7">
    <source>
        <dbReference type="EMBL" id="KOF70430.1"/>
    </source>
</evidence>
<evidence type="ECO:0000256" key="6">
    <source>
        <dbReference type="SAM" id="Phobius"/>
    </source>
</evidence>
<feature type="transmembrane region" description="Helical" evidence="6">
    <location>
        <begin position="12"/>
        <end position="35"/>
    </location>
</feature>
<reference evidence="7" key="1">
    <citation type="submission" date="2015-07" db="EMBL/GenBank/DDBJ databases">
        <title>MeaNS - Measles Nucleotide Surveillance Program.</title>
        <authorList>
            <person name="Tran T."/>
            <person name="Druce J."/>
        </authorList>
    </citation>
    <scope>NUCLEOTIDE SEQUENCE</scope>
    <source>
        <strain evidence="7">UCB-OBI-ISO-001</strain>
        <tissue evidence="7">Gonad</tissue>
    </source>
</reference>
<keyword evidence="3 6" id="KW-0812">Transmembrane</keyword>
<dbReference type="OrthoDB" id="67317at2759"/>
<proteinExistence type="inferred from homology"/>
<comment type="similarity">
    <text evidence="2">Belongs to the RNase K family.</text>
</comment>
<dbReference type="AlphaFoldDB" id="A0A0L8G1F2"/>
<organism evidence="7">
    <name type="scientific">Octopus bimaculoides</name>
    <name type="common">California two-spotted octopus</name>
    <dbReference type="NCBI Taxonomy" id="37653"/>
    <lineage>
        <taxon>Eukaryota</taxon>
        <taxon>Metazoa</taxon>
        <taxon>Spiralia</taxon>
        <taxon>Lophotrochozoa</taxon>
        <taxon>Mollusca</taxon>
        <taxon>Cephalopoda</taxon>
        <taxon>Coleoidea</taxon>
        <taxon>Octopodiformes</taxon>
        <taxon>Octopoda</taxon>
        <taxon>Incirrata</taxon>
        <taxon>Octopodidae</taxon>
        <taxon>Octopus</taxon>
    </lineage>
</organism>
<dbReference type="GO" id="GO:0016020">
    <property type="term" value="C:membrane"/>
    <property type="evidence" value="ECO:0007669"/>
    <property type="project" value="UniProtKB-SubCell"/>
</dbReference>
<dbReference type="STRING" id="37653.A0A0L8G1F2"/>
<evidence type="ECO:0000256" key="4">
    <source>
        <dbReference type="ARBA" id="ARBA00022989"/>
    </source>
</evidence>
<evidence type="ECO:0000256" key="5">
    <source>
        <dbReference type="ARBA" id="ARBA00023136"/>
    </source>
</evidence>
<dbReference type="InterPro" id="IPR026770">
    <property type="entry name" value="RNase_K"/>
</dbReference>
<name>A0A0L8G1F2_OCTBM</name>
<dbReference type="OMA" id="SNNCFIA"/>
<protein>
    <submittedName>
        <fullName evidence="7">Uncharacterized protein</fullName>
    </submittedName>
</protein>
<keyword evidence="4 6" id="KW-1133">Transmembrane helix</keyword>
<gene>
    <name evidence="7" type="ORF">OCBIM_22002897mg</name>
</gene>